<dbReference type="PANTHER" id="PTHR12534:SF0">
    <property type="entry name" value="SMALL RIBOSOMAL SUBUNIT PROTEIN US2M"/>
    <property type="match status" value="1"/>
</dbReference>
<keyword evidence="4" id="KW-0934">Plastid</keyword>
<dbReference type="Pfam" id="PF00318">
    <property type="entry name" value="Ribosomal_S2"/>
    <property type="match status" value="1"/>
</dbReference>
<protein>
    <submittedName>
        <fullName evidence="4">Ribosomal protein S2</fullName>
    </submittedName>
</protein>
<dbReference type="AlphaFoldDB" id="A0A2Z5ZB81"/>
<dbReference type="HAMAP" id="MF_00291_B">
    <property type="entry name" value="Ribosomal_uS2_B"/>
    <property type="match status" value="1"/>
</dbReference>
<reference evidence="4" key="1">
    <citation type="submission" date="2018-02" db="EMBL/GenBank/DDBJ databases">
        <title>Evolution and diversity of non-photosynthetic diatom plastid genomes.</title>
        <authorList>
            <person name="Kamikawa R."/>
            <person name="Ishii K."/>
        </authorList>
    </citation>
    <scope>NUCLEOTIDE SEQUENCE</scope>
    <source>
        <strain evidence="4">NIES 3576</strain>
    </source>
</reference>
<dbReference type="GO" id="GO:0005763">
    <property type="term" value="C:mitochondrial small ribosomal subunit"/>
    <property type="evidence" value="ECO:0007669"/>
    <property type="project" value="TreeGrafter"/>
</dbReference>
<geneLocation type="plastid" evidence="4"/>
<dbReference type="InterPro" id="IPR023591">
    <property type="entry name" value="Ribosomal_uS2_flav_dom_sf"/>
</dbReference>
<evidence type="ECO:0000256" key="3">
    <source>
        <dbReference type="ARBA" id="ARBA00023274"/>
    </source>
</evidence>
<sequence>MIKTKFLEFLKTKVYLGYQSCSWNPKMEHLIHSKTGAYYILDFYKLVFYLNKVTKYLKKKAEKRRKILFVGTYNEIRESIAKEARKSNSYFINYRWLGGTLTNWTTIRSRIKHLEYLKKKNFYKNLTKKEQYLKKKKLSRLKKDFNGIRKMLKLPDIAVILDQKKDITAVLECKKLNIPIISIVDSIDNPDLIDFPLPANLKSLRIIRFILKILSASIRRGRVKYSNNRIKI</sequence>
<gene>
    <name evidence="4" type="primary">rps2</name>
</gene>
<dbReference type="EMBL" id="AP018508">
    <property type="protein sequence ID" value="BBC77648.1"/>
    <property type="molecule type" value="Genomic_DNA"/>
</dbReference>
<dbReference type="InterPro" id="IPR018130">
    <property type="entry name" value="Ribosomal_uS2_CS"/>
</dbReference>
<dbReference type="Gene3D" id="3.40.50.10490">
    <property type="entry name" value="Glucose-6-phosphate isomerase like protein, domain 1"/>
    <property type="match status" value="1"/>
</dbReference>
<dbReference type="GO" id="GO:0006412">
    <property type="term" value="P:translation"/>
    <property type="evidence" value="ECO:0007669"/>
    <property type="project" value="InterPro"/>
</dbReference>
<dbReference type="PROSITE" id="PS00962">
    <property type="entry name" value="RIBOSOMAL_S2_1"/>
    <property type="match status" value="1"/>
</dbReference>
<dbReference type="SUPFAM" id="SSF52313">
    <property type="entry name" value="Ribosomal protein S2"/>
    <property type="match status" value="1"/>
</dbReference>
<evidence type="ECO:0000256" key="2">
    <source>
        <dbReference type="ARBA" id="ARBA00022980"/>
    </source>
</evidence>
<dbReference type="InterPro" id="IPR005706">
    <property type="entry name" value="Ribosomal_uS2_bac/mit/plastid"/>
</dbReference>
<dbReference type="NCBIfam" id="TIGR01011">
    <property type="entry name" value="rpsB_bact"/>
    <property type="match status" value="1"/>
</dbReference>
<dbReference type="InterPro" id="IPR001865">
    <property type="entry name" value="Ribosomal_uS2"/>
</dbReference>
<keyword evidence="3" id="KW-0687">Ribonucleoprotein</keyword>
<evidence type="ECO:0000313" key="4">
    <source>
        <dbReference type="EMBL" id="BBC77648.1"/>
    </source>
</evidence>
<dbReference type="PANTHER" id="PTHR12534">
    <property type="entry name" value="30S RIBOSOMAL PROTEIN S2 PROKARYOTIC AND ORGANELLAR"/>
    <property type="match status" value="1"/>
</dbReference>
<accession>A0A2Z5ZB81</accession>
<name>A0A2Z5ZB81_9STRA</name>
<proteinExistence type="inferred from homology"/>
<dbReference type="GO" id="GO:0003735">
    <property type="term" value="F:structural constituent of ribosome"/>
    <property type="evidence" value="ECO:0007669"/>
    <property type="project" value="InterPro"/>
</dbReference>
<organism evidence="4">
    <name type="scientific">Nitzschia sp. NIES-3576</name>
    <dbReference type="NCBI Taxonomy" id="2083273"/>
    <lineage>
        <taxon>Eukaryota</taxon>
        <taxon>Sar</taxon>
        <taxon>Stramenopiles</taxon>
        <taxon>Ochrophyta</taxon>
        <taxon>Bacillariophyta</taxon>
        <taxon>Bacillariophyceae</taxon>
        <taxon>Bacillariophycidae</taxon>
        <taxon>Bacillariales</taxon>
        <taxon>Bacillariaceae</taxon>
        <taxon>Nitzschia</taxon>
    </lineage>
</organism>
<evidence type="ECO:0000256" key="1">
    <source>
        <dbReference type="ARBA" id="ARBA00006242"/>
    </source>
</evidence>
<dbReference type="PRINTS" id="PR00395">
    <property type="entry name" value="RIBOSOMALS2"/>
</dbReference>
<comment type="similarity">
    <text evidence="1">Belongs to the universal ribosomal protein uS2 family.</text>
</comment>
<dbReference type="CDD" id="cd01425">
    <property type="entry name" value="RPS2"/>
    <property type="match status" value="1"/>
</dbReference>
<keyword evidence="2 4" id="KW-0689">Ribosomal protein</keyword>
<dbReference type="Gene3D" id="1.10.287.610">
    <property type="entry name" value="Helix hairpin bin"/>
    <property type="match status" value="1"/>
</dbReference>